<keyword evidence="10 12" id="KW-0472">Membrane</keyword>
<dbReference type="NCBIfam" id="TIGR00439">
    <property type="entry name" value="FtsX_Gneg"/>
    <property type="match status" value="1"/>
</dbReference>
<dbReference type="InterPro" id="IPR004513">
    <property type="entry name" value="FtsX"/>
</dbReference>
<comment type="similarity">
    <text evidence="2 12">Belongs to the ABC-4 integral membrane protein family. FtsX subfamily.</text>
</comment>
<name>A0A2N5X8Z1_9GAMM</name>
<evidence type="ECO:0000256" key="1">
    <source>
        <dbReference type="ARBA" id="ARBA00004429"/>
    </source>
</evidence>
<feature type="transmembrane region" description="Helical" evidence="13">
    <location>
        <begin position="46"/>
        <end position="66"/>
    </location>
</feature>
<feature type="transmembrane region" description="Helical" evidence="13">
    <location>
        <begin position="247"/>
        <end position="268"/>
    </location>
</feature>
<feature type="transmembrane region" description="Helical" evidence="13">
    <location>
        <begin position="288"/>
        <end position="312"/>
    </location>
</feature>
<keyword evidence="6 12" id="KW-0997">Cell inner membrane</keyword>
<evidence type="ECO:0000256" key="8">
    <source>
        <dbReference type="ARBA" id="ARBA00022692"/>
    </source>
</evidence>
<evidence type="ECO:0000259" key="15">
    <source>
        <dbReference type="Pfam" id="PF18075"/>
    </source>
</evidence>
<organism evidence="16 17">
    <name type="scientific">Pseudohalioglobus lutimaris</name>
    <dbReference type="NCBI Taxonomy" id="1737061"/>
    <lineage>
        <taxon>Bacteria</taxon>
        <taxon>Pseudomonadati</taxon>
        <taxon>Pseudomonadota</taxon>
        <taxon>Gammaproteobacteria</taxon>
        <taxon>Cellvibrionales</taxon>
        <taxon>Halieaceae</taxon>
        <taxon>Pseudohalioglobus</taxon>
    </lineage>
</organism>
<evidence type="ECO:0000256" key="3">
    <source>
        <dbReference type="ARBA" id="ARBA00011160"/>
    </source>
</evidence>
<feature type="domain" description="ABC3 transporter permease C-terminal" evidence="14">
    <location>
        <begin position="197"/>
        <end position="314"/>
    </location>
</feature>
<keyword evidence="7 12" id="KW-0132">Cell division</keyword>
<keyword evidence="17" id="KW-1185">Reference proteome</keyword>
<dbReference type="GO" id="GO:0032153">
    <property type="term" value="C:cell division site"/>
    <property type="evidence" value="ECO:0007669"/>
    <property type="project" value="TreeGrafter"/>
</dbReference>
<keyword evidence="9 13" id="KW-1133">Transmembrane helix</keyword>
<evidence type="ECO:0000256" key="7">
    <source>
        <dbReference type="ARBA" id="ARBA00022618"/>
    </source>
</evidence>
<proteinExistence type="inferred from homology"/>
<reference evidence="16 17" key="1">
    <citation type="submission" date="2018-01" db="EMBL/GenBank/DDBJ databases">
        <title>The draft genome sequence of Halioglobus lutimaris HF004.</title>
        <authorList>
            <person name="Du Z.-J."/>
            <person name="Shi M.-J."/>
        </authorList>
    </citation>
    <scope>NUCLEOTIDE SEQUENCE [LARGE SCALE GENOMIC DNA]</scope>
    <source>
        <strain evidence="16 17">HF004</strain>
    </source>
</reference>
<sequence>MNKPRLEGARQSRTRFADRYNAWLRHHRLSAADSLHRVLSNKLSTLMTFLVIGIALALPVGLNVALDNATQLSAGWDSPSQISLFLRDSVTGEEAAALATELEQRPDISAVQVVTSEDALAEFSALSGFADVLASLEDNPLPNLLLVTPTTGLEGAAVGGLRTKLGERQEVSEAVLDMEWLQRLNSLMELSRRIVMAIGGLLVVGVVLILGNTIRLAIENRREEIVIVKLVGGSNPFVRRPFLYTGLWFGFGGGLVAALLVTLCLWFLRAPVSQLAALYQSDFTLKGLGLMGSLNLLVLGGLLGLAGAWLAVTRHLADIEPR</sequence>
<dbReference type="EMBL" id="PKUS01000001">
    <property type="protein sequence ID" value="PLW70962.1"/>
    <property type="molecule type" value="Genomic_DNA"/>
</dbReference>
<evidence type="ECO:0000256" key="6">
    <source>
        <dbReference type="ARBA" id="ARBA00022519"/>
    </source>
</evidence>
<dbReference type="RefSeq" id="WP_101517111.1">
    <property type="nucleotide sequence ID" value="NZ_PKUS01000001.1"/>
</dbReference>
<keyword evidence="8 13" id="KW-0812">Transmembrane</keyword>
<evidence type="ECO:0000313" key="17">
    <source>
        <dbReference type="Proteomes" id="UP000235005"/>
    </source>
</evidence>
<dbReference type="GO" id="GO:0051301">
    <property type="term" value="P:cell division"/>
    <property type="evidence" value="ECO:0007669"/>
    <property type="project" value="UniProtKB-KW"/>
</dbReference>
<evidence type="ECO:0000259" key="14">
    <source>
        <dbReference type="Pfam" id="PF02687"/>
    </source>
</evidence>
<dbReference type="InterPro" id="IPR003838">
    <property type="entry name" value="ABC3_permease_C"/>
</dbReference>
<comment type="function">
    <text evidence="12">Part of the ABC transporter FtsEX involved in cellular division.</text>
</comment>
<dbReference type="Proteomes" id="UP000235005">
    <property type="component" value="Unassembled WGS sequence"/>
</dbReference>
<dbReference type="GO" id="GO:0005886">
    <property type="term" value="C:plasma membrane"/>
    <property type="evidence" value="ECO:0007669"/>
    <property type="project" value="UniProtKB-SubCell"/>
</dbReference>
<feature type="domain" description="FtsX extracellular" evidence="15">
    <location>
        <begin position="81"/>
        <end position="158"/>
    </location>
</feature>
<dbReference type="InterPro" id="IPR040690">
    <property type="entry name" value="FtsX_ECD"/>
</dbReference>
<dbReference type="Pfam" id="PF18075">
    <property type="entry name" value="FtsX_ECD"/>
    <property type="match status" value="1"/>
</dbReference>
<evidence type="ECO:0000256" key="5">
    <source>
        <dbReference type="ARBA" id="ARBA00022475"/>
    </source>
</evidence>
<protein>
    <recommendedName>
        <fullName evidence="4 12">Cell division protein FtsX</fullName>
    </recommendedName>
</protein>
<dbReference type="PIRSF" id="PIRSF003097">
    <property type="entry name" value="FtsX"/>
    <property type="match status" value="1"/>
</dbReference>
<evidence type="ECO:0000313" key="16">
    <source>
        <dbReference type="EMBL" id="PLW70962.1"/>
    </source>
</evidence>
<feature type="transmembrane region" description="Helical" evidence="13">
    <location>
        <begin position="194"/>
        <end position="214"/>
    </location>
</feature>
<dbReference type="PANTHER" id="PTHR47755">
    <property type="entry name" value="CELL DIVISION PROTEIN FTSX"/>
    <property type="match status" value="1"/>
</dbReference>
<evidence type="ECO:0000256" key="13">
    <source>
        <dbReference type="SAM" id="Phobius"/>
    </source>
</evidence>
<dbReference type="Gene3D" id="3.30.70.3040">
    <property type="match status" value="1"/>
</dbReference>
<evidence type="ECO:0000256" key="11">
    <source>
        <dbReference type="ARBA" id="ARBA00023306"/>
    </source>
</evidence>
<keyword evidence="5 12" id="KW-1003">Cell membrane</keyword>
<evidence type="ECO:0000256" key="2">
    <source>
        <dbReference type="ARBA" id="ARBA00007379"/>
    </source>
</evidence>
<dbReference type="OrthoDB" id="9813411at2"/>
<dbReference type="Pfam" id="PF02687">
    <property type="entry name" value="FtsX"/>
    <property type="match status" value="1"/>
</dbReference>
<dbReference type="PANTHER" id="PTHR47755:SF1">
    <property type="entry name" value="CELL DIVISION PROTEIN FTSX"/>
    <property type="match status" value="1"/>
</dbReference>
<dbReference type="InterPro" id="IPR047590">
    <property type="entry name" value="FtsX_proteobact-type"/>
</dbReference>
<dbReference type="AlphaFoldDB" id="A0A2N5X8Z1"/>
<keyword evidence="11 12" id="KW-0131">Cell cycle</keyword>
<gene>
    <name evidence="16" type="ORF">C0039_02215</name>
</gene>
<comment type="subcellular location">
    <subcellularLocation>
        <location evidence="1">Cell inner membrane</location>
        <topology evidence="1">Multi-pass membrane protein</topology>
    </subcellularLocation>
</comment>
<evidence type="ECO:0000256" key="9">
    <source>
        <dbReference type="ARBA" id="ARBA00022989"/>
    </source>
</evidence>
<evidence type="ECO:0000256" key="10">
    <source>
        <dbReference type="ARBA" id="ARBA00023136"/>
    </source>
</evidence>
<comment type="caution">
    <text evidence="16">The sequence shown here is derived from an EMBL/GenBank/DDBJ whole genome shotgun (WGS) entry which is preliminary data.</text>
</comment>
<evidence type="ECO:0000256" key="4">
    <source>
        <dbReference type="ARBA" id="ARBA00021907"/>
    </source>
</evidence>
<comment type="subunit">
    <text evidence="3">Forms a membrane-associated complex with FtsE.</text>
</comment>
<accession>A0A2N5X8Z1</accession>
<evidence type="ECO:0000256" key="12">
    <source>
        <dbReference type="PIRNR" id="PIRNR003097"/>
    </source>
</evidence>